<organism evidence="1">
    <name type="scientific">Siphoviridae sp. ctfeV1</name>
    <dbReference type="NCBI Taxonomy" id="2826417"/>
    <lineage>
        <taxon>Viruses</taxon>
        <taxon>Duplodnaviria</taxon>
        <taxon>Heunggongvirae</taxon>
        <taxon>Uroviricota</taxon>
        <taxon>Caudoviricetes</taxon>
    </lineage>
</organism>
<name>A0A8S5MR88_9CAUD</name>
<dbReference type="EMBL" id="BK014966">
    <property type="protein sequence ID" value="DAD84830.1"/>
    <property type="molecule type" value="Genomic_DNA"/>
</dbReference>
<sequence length="145" mass="16221">MALAPLMLPRLIDSKKCAEPDITEDSAILYFSLEETFPIGCVMDMLDDDMDLLLLYHGTSKTAPNTHHCCFFASPKLGQSMYKVNMVSQPNGFIDGITVTIYDSIDVWEDELESDLLSHEASFDFIEAMTAAKLLSVFCKMNYDG</sequence>
<accession>A0A8S5MR88</accession>
<proteinExistence type="predicted"/>
<protein>
    <submittedName>
        <fullName evidence="1">Uncharacterized protein</fullName>
    </submittedName>
</protein>
<evidence type="ECO:0000313" key="1">
    <source>
        <dbReference type="EMBL" id="DAD84830.1"/>
    </source>
</evidence>
<reference evidence="1" key="1">
    <citation type="journal article" date="2021" name="Proc. Natl. Acad. Sci. U.S.A.">
        <title>A Catalog of Tens of Thousands of Viruses from Human Metagenomes Reveals Hidden Associations with Chronic Diseases.</title>
        <authorList>
            <person name="Tisza M.J."/>
            <person name="Buck C.B."/>
        </authorList>
    </citation>
    <scope>NUCLEOTIDE SEQUENCE</scope>
    <source>
        <strain evidence="1">CtfeV1</strain>
    </source>
</reference>